<name>A0A238YEH3_9PSEU</name>
<dbReference type="PANTHER" id="PTHR31566:SF0">
    <property type="entry name" value="CYTOCHROME C BIOGENESIS PROTEIN CCS1, CHLOROPLASTIC"/>
    <property type="match status" value="1"/>
</dbReference>
<dbReference type="EMBL" id="FZNW01000015">
    <property type="protein sequence ID" value="SNR69635.1"/>
    <property type="molecule type" value="Genomic_DNA"/>
</dbReference>
<protein>
    <submittedName>
        <fullName evidence="8">Cytochrome c biogenesis protein</fullName>
    </submittedName>
</protein>
<dbReference type="PANTHER" id="PTHR31566">
    <property type="entry name" value="CYTOCHROME C BIOGENESIS PROTEIN CCS1, CHLOROPLASTIC"/>
    <property type="match status" value="1"/>
</dbReference>
<dbReference type="Pfam" id="PF05140">
    <property type="entry name" value="ResB"/>
    <property type="match status" value="1"/>
</dbReference>
<sequence length="548" mass="61109">MTTGGDGDPAGRERTYRDTPARRALAFARNTWRGLTSMRVALILLFLLALAAFPGAVLPQRMVDASAVSRYIEDYGWWGRLLDRLQFFDVYGSVWFSAIYLLLLVSLVGCLVPRSVEYVRSMRARPVLTPRNLARMPHHREGQLRADPDTVVARAHDRLSRWRRVERTEQDGARTISAERGYLRETGNLVFHFALLGLIIAFAVGHMYKYEGQVIVHADGSEFCNSGIYAYDTFNAGLNVDGTGLTPFCVRVNDFEADYLPNGQPENYRADIEYQSGDDLRDDTWRPYDLQVNHPLRTEGDRVYLLGHGFAPEFTVTFPDGQQRTKATQWRPNDQITLLSDGATKFDPPGVTDEARRRSNQIAITGLFAPTAHFNGKILTSSAPGLDDPAVAVDVMRGDLGIDSGYGQSIFEIDEKMVEQDRLERVARENLRPGEEIQLDDGTRISFDGVHRWASLQVSHDPTQGWVLAFAIVMLVGLAASLIVKRRRLWIRVSPSGDGGAGSLVHVGGLARTDQAGYGEEFTRLAADLLDDTGGEWDARNGSERNRS</sequence>
<keyword evidence="2 6" id="KW-0812">Transmembrane</keyword>
<gene>
    <name evidence="8" type="ORF">SAMN06265360_11511</name>
</gene>
<keyword evidence="4 6" id="KW-1133">Transmembrane helix</keyword>
<dbReference type="GO" id="GO:0017004">
    <property type="term" value="P:cytochrome complex assembly"/>
    <property type="evidence" value="ECO:0007669"/>
    <property type="project" value="UniProtKB-KW"/>
</dbReference>
<dbReference type="GO" id="GO:0016020">
    <property type="term" value="C:membrane"/>
    <property type="evidence" value="ECO:0007669"/>
    <property type="project" value="UniProtKB-SubCell"/>
</dbReference>
<evidence type="ECO:0000256" key="3">
    <source>
        <dbReference type="ARBA" id="ARBA00022748"/>
    </source>
</evidence>
<keyword evidence="9" id="KW-1185">Reference proteome</keyword>
<evidence type="ECO:0000313" key="9">
    <source>
        <dbReference type="Proteomes" id="UP000198348"/>
    </source>
</evidence>
<dbReference type="RefSeq" id="WP_089302255.1">
    <property type="nucleotide sequence ID" value="NZ_FZNW01000015.1"/>
</dbReference>
<organism evidence="8 9">
    <name type="scientific">Haloechinothrix alba</name>
    <dbReference type="NCBI Taxonomy" id="664784"/>
    <lineage>
        <taxon>Bacteria</taxon>
        <taxon>Bacillati</taxon>
        <taxon>Actinomycetota</taxon>
        <taxon>Actinomycetes</taxon>
        <taxon>Pseudonocardiales</taxon>
        <taxon>Pseudonocardiaceae</taxon>
        <taxon>Haloechinothrix</taxon>
    </lineage>
</organism>
<evidence type="ECO:0000256" key="4">
    <source>
        <dbReference type="ARBA" id="ARBA00022989"/>
    </source>
</evidence>
<keyword evidence="3" id="KW-0201">Cytochrome c-type biogenesis</keyword>
<evidence type="ECO:0000259" key="7">
    <source>
        <dbReference type="Pfam" id="PF05140"/>
    </source>
</evidence>
<evidence type="ECO:0000256" key="2">
    <source>
        <dbReference type="ARBA" id="ARBA00022692"/>
    </source>
</evidence>
<feature type="transmembrane region" description="Helical" evidence="6">
    <location>
        <begin position="40"/>
        <end position="58"/>
    </location>
</feature>
<reference evidence="8 9" key="1">
    <citation type="submission" date="2017-06" db="EMBL/GenBank/DDBJ databases">
        <authorList>
            <person name="Kim H.J."/>
            <person name="Triplett B.A."/>
        </authorList>
    </citation>
    <scope>NUCLEOTIDE SEQUENCE [LARGE SCALE GENOMIC DNA]</scope>
    <source>
        <strain evidence="8 9">DSM 45207</strain>
    </source>
</reference>
<dbReference type="InterPro" id="IPR007816">
    <property type="entry name" value="ResB-like_domain"/>
</dbReference>
<feature type="transmembrane region" description="Helical" evidence="6">
    <location>
        <begin position="465"/>
        <end position="484"/>
    </location>
</feature>
<dbReference type="AlphaFoldDB" id="A0A238YEH3"/>
<evidence type="ECO:0000256" key="1">
    <source>
        <dbReference type="ARBA" id="ARBA00004141"/>
    </source>
</evidence>
<feature type="domain" description="ResB-like" evidence="7">
    <location>
        <begin position="38"/>
        <end position="522"/>
    </location>
</feature>
<keyword evidence="5 6" id="KW-0472">Membrane</keyword>
<evidence type="ECO:0000256" key="6">
    <source>
        <dbReference type="SAM" id="Phobius"/>
    </source>
</evidence>
<dbReference type="Proteomes" id="UP000198348">
    <property type="component" value="Unassembled WGS sequence"/>
</dbReference>
<dbReference type="OrthoDB" id="3949537at2"/>
<comment type="subcellular location">
    <subcellularLocation>
        <location evidence="1">Membrane</location>
        <topology evidence="1">Multi-pass membrane protein</topology>
    </subcellularLocation>
</comment>
<evidence type="ECO:0000313" key="8">
    <source>
        <dbReference type="EMBL" id="SNR69635.1"/>
    </source>
</evidence>
<feature type="transmembrane region" description="Helical" evidence="6">
    <location>
        <begin position="189"/>
        <end position="208"/>
    </location>
</feature>
<evidence type="ECO:0000256" key="5">
    <source>
        <dbReference type="ARBA" id="ARBA00023136"/>
    </source>
</evidence>
<dbReference type="InterPro" id="IPR023494">
    <property type="entry name" value="Cyt_c_bgen_Ccs1/CcsB/ResB"/>
</dbReference>
<proteinExistence type="predicted"/>
<feature type="transmembrane region" description="Helical" evidence="6">
    <location>
        <begin position="90"/>
        <end position="112"/>
    </location>
</feature>
<accession>A0A238YEH3</accession>